<protein>
    <submittedName>
        <fullName evidence="1">Uncharacterized protein</fullName>
    </submittedName>
</protein>
<gene>
    <name evidence="1" type="ORF">HJG63_008319</name>
</gene>
<keyword evidence="2" id="KW-1185">Reference proteome</keyword>
<evidence type="ECO:0000313" key="2">
    <source>
        <dbReference type="Proteomes" id="UP000593571"/>
    </source>
</evidence>
<name>A0A7J8DXM0_ROUAE</name>
<dbReference type="AlphaFoldDB" id="A0A7J8DXM0"/>
<accession>A0A7J8DXM0</accession>
<dbReference type="Proteomes" id="UP000593571">
    <property type="component" value="Unassembled WGS sequence"/>
</dbReference>
<sequence length="174" mass="19065">MDVCLRSGKLASKLFLRDGHDGASGEQVMASLRTARPYTRGSPLVTTETGYRAKSTVGFCLITWLCGTLNQAVKAGALWLGAVLRAHRTVCAQLLCETLCTCREVTNTLRFPGCYRAWASSFPHPLPCEISPSYINLLWGCSRVSSSYFRCIKNIKPVPPPIPSRKSSAPSPER</sequence>
<dbReference type="EMBL" id="JACASE010000011">
    <property type="protein sequence ID" value="KAF6427831.1"/>
    <property type="molecule type" value="Genomic_DNA"/>
</dbReference>
<evidence type="ECO:0000313" key="1">
    <source>
        <dbReference type="EMBL" id="KAF6427831.1"/>
    </source>
</evidence>
<comment type="caution">
    <text evidence="1">The sequence shown here is derived from an EMBL/GenBank/DDBJ whole genome shotgun (WGS) entry which is preliminary data.</text>
</comment>
<reference evidence="1 2" key="1">
    <citation type="journal article" date="2020" name="Nature">
        <title>Six reference-quality genomes reveal evolution of bat adaptations.</title>
        <authorList>
            <person name="Jebb D."/>
            <person name="Huang Z."/>
            <person name="Pippel M."/>
            <person name="Hughes G.M."/>
            <person name="Lavrichenko K."/>
            <person name="Devanna P."/>
            <person name="Winkler S."/>
            <person name="Jermiin L.S."/>
            <person name="Skirmuntt E.C."/>
            <person name="Katzourakis A."/>
            <person name="Burkitt-Gray L."/>
            <person name="Ray D.A."/>
            <person name="Sullivan K.A.M."/>
            <person name="Roscito J.G."/>
            <person name="Kirilenko B.M."/>
            <person name="Davalos L.M."/>
            <person name="Corthals A.P."/>
            <person name="Power M.L."/>
            <person name="Jones G."/>
            <person name="Ransome R.D."/>
            <person name="Dechmann D.K.N."/>
            <person name="Locatelli A.G."/>
            <person name="Puechmaille S.J."/>
            <person name="Fedrigo O."/>
            <person name="Jarvis E.D."/>
            <person name="Hiller M."/>
            <person name="Vernes S.C."/>
            <person name="Myers E.W."/>
            <person name="Teeling E.C."/>
        </authorList>
    </citation>
    <scope>NUCLEOTIDE SEQUENCE [LARGE SCALE GENOMIC DNA]</scope>
    <source>
        <strain evidence="1">MRouAeg1</strain>
        <tissue evidence="1">Muscle</tissue>
    </source>
</reference>
<organism evidence="1 2">
    <name type="scientific">Rousettus aegyptiacus</name>
    <name type="common">Egyptian fruit bat</name>
    <name type="synonym">Pteropus aegyptiacus</name>
    <dbReference type="NCBI Taxonomy" id="9407"/>
    <lineage>
        <taxon>Eukaryota</taxon>
        <taxon>Metazoa</taxon>
        <taxon>Chordata</taxon>
        <taxon>Craniata</taxon>
        <taxon>Vertebrata</taxon>
        <taxon>Euteleostomi</taxon>
        <taxon>Mammalia</taxon>
        <taxon>Eutheria</taxon>
        <taxon>Laurasiatheria</taxon>
        <taxon>Chiroptera</taxon>
        <taxon>Yinpterochiroptera</taxon>
        <taxon>Pteropodoidea</taxon>
        <taxon>Pteropodidae</taxon>
        <taxon>Rousettinae</taxon>
        <taxon>Rousettus</taxon>
    </lineage>
</organism>
<proteinExistence type="predicted"/>